<comment type="caution">
    <text evidence="1">The sequence shown here is derived from an EMBL/GenBank/DDBJ whole genome shotgun (WGS) entry which is preliminary data.</text>
</comment>
<organism evidence="1">
    <name type="scientific">Staphylothermus marinus</name>
    <dbReference type="NCBI Taxonomy" id="2280"/>
    <lineage>
        <taxon>Archaea</taxon>
        <taxon>Thermoproteota</taxon>
        <taxon>Thermoprotei</taxon>
        <taxon>Desulfurococcales</taxon>
        <taxon>Desulfurococcaceae</taxon>
        <taxon>Staphylothermus</taxon>
    </lineage>
</organism>
<dbReference type="AlphaFoldDB" id="A0A7C4D9H7"/>
<protein>
    <submittedName>
        <fullName evidence="1">Uncharacterized protein</fullName>
    </submittedName>
</protein>
<gene>
    <name evidence="1" type="ORF">ENU14_06815</name>
</gene>
<reference evidence="1" key="1">
    <citation type="journal article" date="2020" name="mSystems">
        <title>Genome- and Community-Level Interaction Insights into Carbon Utilization and Element Cycling Functions of Hydrothermarchaeota in Hydrothermal Sediment.</title>
        <authorList>
            <person name="Zhou Z."/>
            <person name="Liu Y."/>
            <person name="Xu W."/>
            <person name="Pan J."/>
            <person name="Luo Z.H."/>
            <person name="Li M."/>
        </authorList>
    </citation>
    <scope>NUCLEOTIDE SEQUENCE [LARGE SCALE GENOMIC DNA]</scope>
    <source>
        <strain evidence="1">SpSt-642</strain>
    </source>
</reference>
<proteinExistence type="predicted"/>
<accession>A0A7C4D9H7</accession>
<dbReference type="EMBL" id="DTBJ01000057">
    <property type="protein sequence ID" value="HGM59276.1"/>
    <property type="molecule type" value="Genomic_DNA"/>
</dbReference>
<evidence type="ECO:0000313" key="1">
    <source>
        <dbReference type="EMBL" id="HGM59276.1"/>
    </source>
</evidence>
<sequence length="81" mass="9356">MVFIEIYCNKIIIKHVWSTVDAQFIIRELTSLLQSRGYRVNVYFTGEPVSGSELSGLFIELILDKELDKSDYLLIKKILST</sequence>
<name>A0A7C4D9H7_STAMA</name>